<gene>
    <name evidence="2" type="ORF">ACFQ3W_16395</name>
</gene>
<dbReference type="PANTHER" id="PTHR13355:SF11">
    <property type="entry name" value="GLUCOSAMINE 6-PHOSPHATE N-ACETYLTRANSFERASE"/>
    <property type="match status" value="1"/>
</dbReference>
<dbReference type="InterPro" id="IPR000182">
    <property type="entry name" value="GNAT_dom"/>
</dbReference>
<organism evidence="2 3">
    <name type="scientific">Paenibacillus puldeungensis</name>
    <dbReference type="NCBI Taxonomy" id="696536"/>
    <lineage>
        <taxon>Bacteria</taxon>
        <taxon>Bacillati</taxon>
        <taxon>Bacillota</taxon>
        <taxon>Bacilli</taxon>
        <taxon>Bacillales</taxon>
        <taxon>Paenibacillaceae</taxon>
        <taxon>Paenibacillus</taxon>
    </lineage>
</organism>
<dbReference type="GO" id="GO:0016746">
    <property type="term" value="F:acyltransferase activity"/>
    <property type="evidence" value="ECO:0007669"/>
    <property type="project" value="UniProtKB-KW"/>
</dbReference>
<dbReference type="CDD" id="cd04301">
    <property type="entry name" value="NAT_SF"/>
    <property type="match status" value="1"/>
</dbReference>
<dbReference type="RefSeq" id="WP_379320319.1">
    <property type="nucleotide sequence ID" value="NZ_JBHTLM010000012.1"/>
</dbReference>
<evidence type="ECO:0000313" key="2">
    <source>
        <dbReference type="EMBL" id="MFD1177871.1"/>
    </source>
</evidence>
<keyword evidence="2" id="KW-0808">Transferase</keyword>
<dbReference type="EMBL" id="JBHTLM010000012">
    <property type="protein sequence ID" value="MFD1177871.1"/>
    <property type="molecule type" value="Genomic_DNA"/>
</dbReference>
<dbReference type="InterPro" id="IPR016181">
    <property type="entry name" value="Acyl_CoA_acyltransferase"/>
</dbReference>
<protein>
    <submittedName>
        <fullName evidence="2">GNAT family N-acetyltransferase</fullName>
        <ecNumber evidence="2">2.3.-.-</ecNumber>
    </submittedName>
</protein>
<accession>A0ABW3S0F0</accession>
<keyword evidence="3" id="KW-1185">Reference proteome</keyword>
<dbReference type="Proteomes" id="UP001597262">
    <property type="component" value="Unassembled WGS sequence"/>
</dbReference>
<dbReference type="Pfam" id="PF00583">
    <property type="entry name" value="Acetyltransf_1"/>
    <property type="match status" value="1"/>
</dbReference>
<name>A0ABW3S0F0_9BACL</name>
<dbReference type="Gene3D" id="3.40.630.30">
    <property type="match status" value="1"/>
</dbReference>
<comment type="caution">
    <text evidence="2">The sequence shown here is derived from an EMBL/GenBank/DDBJ whole genome shotgun (WGS) entry which is preliminary data.</text>
</comment>
<dbReference type="InterPro" id="IPR039143">
    <property type="entry name" value="GNPNAT1-like"/>
</dbReference>
<dbReference type="SUPFAM" id="SSF55729">
    <property type="entry name" value="Acyl-CoA N-acyltransferases (Nat)"/>
    <property type="match status" value="1"/>
</dbReference>
<reference evidence="3" key="1">
    <citation type="journal article" date="2019" name="Int. J. Syst. Evol. Microbiol.">
        <title>The Global Catalogue of Microorganisms (GCM) 10K type strain sequencing project: providing services to taxonomists for standard genome sequencing and annotation.</title>
        <authorList>
            <consortium name="The Broad Institute Genomics Platform"/>
            <consortium name="The Broad Institute Genome Sequencing Center for Infectious Disease"/>
            <person name="Wu L."/>
            <person name="Ma J."/>
        </authorList>
    </citation>
    <scope>NUCLEOTIDE SEQUENCE [LARGE SCALE GENOMIC DNA]</scope>
    <source>
        <strain evidence="3">CCUG 59189</strain>
    </source>
</reference>
<proteinExistence type="predicted"/>
<keyword evidence="2" id="KW-0012">Acyltransferase</keyword>
<sequence>MKLLIRKATHEDASGLSELFVELVGEQSDIGALKKQLLFVDTQPNYYVAVACLDNKVVGTAMGIVCVDLVGNCAPFLLIENVVVSSKCQKLGIGKKLMTELENFAIQHHCNFILLASSHEREEAHRFYESLGYKDKKKGFFKQLS</sequence>
<feature type="domain" description="N-acetyltransferase" evidence="1">
    <location>
        <begin position="3"/>
        <end position="145"/>
    </location>
</feature>
<dbReference type="PANTHER" id="PTHR13355">
    <property type="entry name" value="GLUCOSAMINE 6-PHOSPHATE N-ACETYLTRANSFERASE"/>
    <property type="match status" value="1"/>
</dbReference>
<dbReference type="PROSITE" id="PS51186">
    <property type="entry name" value="GNAT"/>
    <property type="match status" value="1"/>
</dbReference>
<evidence type="ECO:0000259" key="1">
    <source>
        <dbReference type="PROSITE" id="PS51186"/>
    </source>
</evidence>
<evidence type="ECO:0000313" key="3">
    <source>
        <dbReference type="Proteomes" id="UP001597262"/>
    </source>
</evidence>
<dbReference type="EC" id="2.3.-.-" evidence="2"/>